<comment type="caution">
    <text evidence="1">The sequence shown here is derived from an EMBL/GenBank/DDBJ whole genome shotgun (WGS) entry which is preliminary data.</text>
</comment>
<sequence length="232" mass="27229">MIREEIFLLLIAQTLHSPHWLCFDLNMSGYLNNFVEYVLNLFKKEIRPGRRNVTVTETAPRRCNSVIENRRMKEVIAKQGINKNIWTANDGKQNKQKAQPVAEGCCPSKVRLTPVRANKFYGQGDADLKRIYDIDDRKRNDSKNIEHDCCFYHDGYSKDFRHFITSYQRPSKVRDQSFGLKRSYSLEFVPPYLEDKSWIGSRKKFPIRPNTAPEGNFQYHYPFTVVILLLSL</sequence>
<protein>
    <submittedName>
        <fullName evidence="1">Uncharacterized protein</fullName>
    </submittedName>
</protein>
<evidence type="ECO:0000313" key="2">
    <source>
        <dbReference type="Proteomes" id="UP000887013"/>
    </source>
</evidence>
<dbReference type="Proteomes" id="UP000887013">
    <property type="component" value="Unassembled WGS sequence"/>
</dbReference>
<keyword evidence="2" id="KW-1185">Reference proteome</keyword>
<name>A0A8X6MVN6_NEPPI</name>
<evidence type="ECO:0000313" key="1">
    <source>
        <dbReference type="EMBL" id="GFS80123.1"/>
    </source>
</evidence>
<dbReference type="AlphaFoldDB" id="A0A8X6MVN6"/>
<accession>A0A8X6MVN6</accession>
<dbReference type="OrthoDB" id="10611797at2759"/>
<proteinExistence type="predicted"/>
<dbReference type="EMBL" id="BMAW01051388">
    <property type="protein sequence ID" value="GFS80123.1"/>
    <property type="molecule type" value="Genomic_DNA"/>
</dbReference>
<gene>
    <name evidence="1" type="primary">AVEN_174383_1</name>
    <name evidence="1" type="ORF">NPIL_681121</name>
</gene>
<reference evidence="1" key="1">
    <citation type="submission" date="2020-08" db="EMBL/GenBank/DDBJ databases">
        <title>Multicomponent nature underlies the extraordinary mechanical properties of spider dragline silk.</title>
        <authorList>
            <person name="Kono N."/>
            <person name="Nakamura H."/>
            <person name="Mori M."/>
            <person name="Yoshida Y."/>
            <person name="Ohtoshi R."/>
            <person name="Malay A.D."/>
            <person name="Moran D.A.P."/>
            <person name="Tomita M."/>
            <person name="Numata K."/>
            <person name="Arakawa K."/>
        </authorList>
    </citation>
    <scope>NUCLEOTIDE SEQUENCE</scope>
</reference>
<organism evidence="1 2">
    <name type="scientific">Nephila pilipes</name>
    <name type="common">Giant wood spider</name>
    <name type="synonym">Nephila maculata</name>
    <dbReference type="NCBI Taxonomy" id="299642"/>
    <lineage>
        <taxon>Eukaryota</taxon>
        <taxon>Metazoa</taxon>
        <taxon>Ecdysozoa</taxon>
        <taxon>Arthropoda</taxon>
        <taxon>Chelicerata</taxon>
        <taxon>Arachnida</taxon>
        <taxon>Araneae</taxon>
        <taxon>Araneomorphae</taxon>
        <taxon>Entelegynae</taxon>
        <taxon>Araneoidea</taxon>
        <taxon>Nephilidae</taxon>
        <taxon>Nephila</taxon>
    </lineage>
</organism>